<name>A0A699YXL3_HAELA</name>
<sequence>MPADGQTPEFVVSGDLRPFREAFDAIDTNENGALSSHELAQVLRMMGTRATVEELSDMVRELDRSGSDEISFQEFMLFIM</sequence>
<dbReference type="PROSITE" id="PS50222">
    <property type="entry name" value="EF_HAND_2"/>
    <property type="match status" value="2"/>
</dbReference>
<gene>
    <name evidence="4" type="ORF">HaLaN_06754</name>
</gene>
<evidence type="ECO:0000256" key="2">
    <source>
        <dbReference type="ARBA" id="ARBA00022837"/>
    </source>
</evidence>
<dbReference type="SMART" id="SM00054">
    <property type="entry name" value="EFh"/>
    <property type="match status" value="2"/>
</dbReference>
<dbReference type="Proteomes" id="UP000485058">
    <property type="component" value="Unassembled WGS sequence"/>
</dbReference>
<proteinExistence type="predicted"/>
<protein>
    <recommendedName>
        <fullName evidence="3">EF-hand domain-containing protein</fullName>
    </recommendedName>
</protein>
<dbReference type="EMBL" id="BLLF01000389">
    <property type="protein sequence ID" value="GFH11279.1"/>
    <property type="molecule type" value="Genomic_DNA"/>
</dbReference>
<comment type="caution">
    <text evidence="4">The sequence shown here is derived from an EMBL/GenBank/DDBJ whole genome shotgun (WGS) entry which is preliminary data.</text>
</comment>
<dbReference type="InterPro" id="IPR002048">
    <property type="entry name" value="EF_hand_dom"/>
</dbReference>
<evidence type="ECO:0000259" key="3">
    <source>
        <dbReference type="PROSITE" id="PS50222"/>
    </source>
</evidence>
<dbReference type="InterPro" id="IPR011992">
    <property type="entry name" value="EF-hand-dom_pair"/>
</dbReference>
<dbReference type="CDD" id="cd00051">
    <property type="entry name" value="EFh"/>
    <property type="match status" value="1"/>
</dbReference>
<keyword evidence="5" id="KW-1185">Reference proteome</keyword>
<dbReference type="GO" id="GO:0043226">
    <property type="term" value="C:organelle"/>
    <property type="evidence" value="ECO:0007669"/>
    <property type="project" value="UniProtKB-ARBA"/>
</dbReference>
<dbReference type="FunFam" id="1.10.238.10:FF:000178">
    <property type="entry name" value="Calmodulin-2 A"/>
    <property type="match status" value="1"/>
</dbReference>
<dbReference type="Pfam" id="PF13499">
    <property type="entry name" value="EF-hand_7"/>
    <property type="match status" value="1"/>
</dbReference>
<evidence type="ECO:0000313" key="5">
    <source>
        <dbReference type="Proteomes" id="UP000485058"/>
    </source>
</evidence>
<keyword evidence="1" id="KW-0677">Repeat</keyword>
<evidence type="ECO:0000256" key="1">
    <source>
        <dbReference type="ARBA" id="ARBA00022737"/>
    </source>
</evidence>
<feature type="domain" description="EF-hand" evidence="3">
    <location>
        <begin position="50"/>
        <end position="80"/>
    </location>
</feature>
<accession>A0A699YXL3</accession>
<dbReference type="SUPFAM" id="SSF47473">
    <property type="entry name" value="EF-hand"/>
    <property type="match status" value="1"/>
</dbReference>
<dbReference type="GO" id="GO:0005509">
    <property type="term" value="F:calcium ion binding"/>
    <property type="evidence" value="ECO:0007669"/>
    <property type="project" value="InterPro"/>
</dbReference>
<reference evidence="4 5" key="1">
    <citation type="submission" date="2020-02" db="EMBL/GenBank/DDBJ databases">
        <title>Draft genome sequence of Haematococcus lacustris strain NIES-144.</title>
        <authorList>
            <person name="Morimoto D."/>
            <person name="Nakagawa S."/>
            <person name="Yoshida T."/>
            <person name="Sawayama S."/>
        </authorList>
    </citation>
    <scope>NUCLEOTIDE SEQUENCE [LARGE SCALE GENOMIC DNA]</scope>
    <source>
        <strain evidence="4 5">NIES-144</strain>
    </source>
</reference>
<feature type="domain" description="EF-hand" evidence="3">
    <location>
        <begin position="14"/>
        <end position="49"/>
    </location>
</feature>
<dbReference type="Gene3D" id="1.10.238.10">
    <property type="entry name" value="EF-hand"/>
    <property type="match status" value="1"/>
</dbReference>
<dbReference type="AlphaFoldDB" id="A0A699YXL3"/>
<dbReference type="PROSITE" id="PS00018">
    <property type="entry name" value="EF_HAND_1"/>
    <property type="match status" value="2"/>
</dbReference>
<dbReference type="PANTHER" id="PTHR23050">
    <property type="entry name" value="CALCIUM BINDING PROTEIN"/>
    <property type="match status" value="1"/>
</dbReference>
<keyword evidence="2" id="KW-0106">Calcium</keyword>
<dbReference type="InterPro" id="IPR050145">
    <property type="entry name" value="Centrin_CML-like"/>
</dbReference>
<organism evidence="4 5">
    <name type="scientific">Haematococcus lacustris</name>
    <name type="common">Green alga</name>
    <name type="synonym">Haematococcus pluvialis</name>
    <dbReference type="NCBI Taxonomy" id="44745"/>
    <lineage>
        <taxon>Eukaryota</taxon>
        <taxon>Viridiplantae</taxon>
        <taxon>Chlorophyta</taxon>
        <taxon>core chlorophytes</taxon>
        <taxon>Chlorophyceae</taxon>
        <taxon>CS clade</taxon>
        <taxon>Chlamydomonadales</taxon>
        <taxon>Haematococcaceae</taxon>
        <taxon>Haematococcus</taxon>
    </lineage>
</organism>
<evidence type="ECO:0000313" key="4">
    <source>
        <dbReference type="EMBL" id="GFH11279.1"/>
    </source>
</evidence>
<dbReference type="InterPro" id="IPR018247">
    <property type="entry name" value="EF_Hand_1_Ca_BS"/>
</dbReference>